<comment type="caution">
    <text evidence="1">The sequence shown here is derived from an EMBL/GenBank/DDBJ whole genome shotgun (WGS) entry which is preliminary data.</text>
</comment>
<evidence type="ECO:0000313" key="2">
    <source>
        <dbReference type="Proteomes" id="UP000822271"/>
    </source>
</evidence>
<name>A0A2J0SLT5_STEMA</name>
<gene>
    <name evidence="1" type="ORF">D7Y33_06405</name>
</gene>
<reference evidence="1" key="2">
    <citation type="journal article" date="2020" name="Front. Microbiol.">
        <title>Genetic Variants of the DSF Quorum Sensing System in Stenotrophomonas maltophilia Influence Virulence and Resistance Phenotypes Among Genotypically Diverse Clinical Isolates.</title>
        <authorList>
            <person name="Yero D."/>
            <person name="Huedo P."/>
            <person name="Conchillo-Sole O."/>
            <person name="Martinez-Servat S."/>
            <person name="Mamat U."/>
            <person name="Coves X."/>
            <person name="Llanas F."/>
            <person name="Roca I."/>
            <person name="Vila J."/>
            <person name="Schaible U.E."/>
            <person name="Daura X."/>
            <person name="Gibert I."/>
        </authorList>
    </citation>
    <scope>NUCLEOTIDE SEQUENCE</scope>
    <source>
        <strain evidence="1">OG156</strain>
    </source>
</reference>
<dbReference type="AlphaFoldDB" id="A0A2J0SLT5"/>
<proteinExistence type="predicted"/>
<reference evidence="1" key="1">
    <citation type="submission" date="2018-09" db="EMBL/GenBank/DDBJ databases">
        <authorList>
            <person name="Groschel M."/>
            <person name="Kohl T."/>
            <person name="Conchillo-Sole O."/>
            <person name="Mamat U."/>
            <person name="Yero D."/>
            <person name="Niemann S."/>
            <person name="Daura X."/>
            <person name="Gibert I."/>
        </authorList>
    </citation>
    <scope>NUCLEOTIDE SEQUENCE</scope>
    <source>
        <strain evidence="1">OG156</strain>
    </source>
</reference>
<organism evidence="1 2">
    <name type="scientific">Stenotrophomonas maltophilia</name>
    <name type="common">Pseudomonas maltophilia</name>
    <name type="synonym">Xanthomonas maltophilia</name>
    <dbReference type="NCBI Taxonomy" id="40324"/>
    <lineage>
        <taxon>Bacteria</taxon>
        <taxon>Pseudomonadati</taxon>
        <taxon>Pseudomonadota</taxon>
        <taxon>Gammaproteobacteria</taxon>
        <taxon>Lysobacterales</taxon>
        <taxon>Lysobacteraceae</taxon>
        <taxon>Stenotrophomonas</taxon>
        <taxon>Stenotrophomonas maltophilia group</taxon>
    </lineage>
</organism>
<accession>A0A2J0SLT5</accession>
<protein>
    <submittedName>
        <fullName evidence="1">Uncharacterized protein</fullName>
    </submittedName>
</protein>
<sequence>MHYLHSIGTTAGQLYLLSHLILLRYAASGTNQSGHFLGLEALDEPNRGRLIGILRCMQELRGQKKIAFGTIIGRLEFDPPRRIQPADSAIIEVERLAVVARGIRSDGTVVTDEMEIAYSFVTEGVAYAVDREIRRLQGKELPHQLDAHVPLYPYRAYGELIDAWVGRETSVLERILIGNAALGHRAVGITLQRACEAVRQSERPAEEVLAPIIEEGLEESKAVIEKLGEVMSTTAADPMIAAGLSAYLQLVDRASFCRRRLLAPERLLIEKPRDVEGFRRVVGNLVDAMVLQEKPKAKEDGEAELTIDWIGPGHVANDEYQVSGLAALQSAFHFNSLHHGDDGTMAPTSSIAANVCPYKGACEVKVSEDQAELCVSAPWMMFVDSKPGTSVCWYAAGVKTARRAELGATSPTTPNR</sequence>
<dbReference type="Proteomes" id="UP000822271">
    <property type="component" value="Unassembled WGS sequence"/>
</dbReference>
<dbReference type="EMBL" id="RAUE01000011">
    <property type="protein sequence ID" value="MBA0310653.1"/>
    <property type="molecule type" value="Genomic_DNA"/>
</dbReference>
<evidence type="ECO:0000313" key="1">
    <source>
        <dbReference type="EMBL" id="MBA0310653.1"/>
    </source>
</evidence>